<evidence type="ECO:0000256" key="4">
    <source>
        <dbReference type="ARBA" id="ARBA00013346"/>
    </source>
</evidence>
<dbReference type="EC" id="2.1.1.77" evidence="3"/>
<dbReference type="CDD" id="cd02440">
    <property type="entry name" value="AdoMet_MTases"/>
    <property type="match status" value="1"/>
</dbReference>
<dbReference type="PANTHER" id="PTHR11579">
    <property type="entry name" value="PROTEIN-L-ISOASPARTATE O-METHYLTRANSFERASE"/>
    <property type="match status" value="1"/>
</dbReference>
<comment type="similarity">
    <text evidence="2">Belongs to the methyltransferase superfamily. L-isoaspartyl/D-aspartyl protein methyltransferase family.</text>
</comment>
<evidence type="ECO:0000256" key="8">
    <source>
        <dbReference type="ARBA" id="ARBA00022691"/>
    </source>
</evidence>
<organism evidence="12 13">
    <name type="scientific">Kitasatospora kifunensis</name>
    <name type="common">Streptomyces kifunensis</name>
    <dbReference type="NCBI Taxonomy" id="58351"/>
    <lineage>
        <taxon>Bacteria</taxon>
        <taxon>Bacillati</taxon>
        <taxon>Actinomycetota</taxon>
        <taxon>Actinomycetes</taxon>
        <taxon>Kitasatosporales</taxon>
        <taxon>Streptomycetaceae</taxon>
        <taxon>Kitasatospora</taxon>
    </lineage>
</organism>
<dbReference type="GO" id="GO:0004719">
    <property type="term" value="F:protein-L-isoaspartate (D-aspartate) O-methyltransferase activity"/>
    <property type="evidence" value="ECO:0007669"/>
    <property type="project" value="UniProtKB-EC"/>
</dbReference>
<proteinExistence type="inferred from homology"/>
<keyword evidence="7 12" id="KW-0808">Transferase</keyword>
<comment type="subcellular location">
    <subcellularLocation>
        <location evidence="1">Cytoplasm</location>
    </subcellularLocation>
</comment>
<gene>
    <name evidence="12" type="ORF">FHR34_000493</name>
</gene>
<evidence type="ECO:0000256" key="2">
    <source>
        <dbReference type="ARBA" id="ARBA00005369"/>
    </source>
</evidence>
<protein>
    <recommendedName>
        <fullName evidence="4">Protein-L-isoaspartate O-methyltransferase</fullName>
        <ecNumber evidence="3">2.1.1.77</ecNumber>
    </recommendedName>
    <alternativeName>
        <fullName evidence="11">L-isoaspartyl protein carboxyl methyltransferase</fullName>
    </alternativeName>
    <alternativeName>
        <fullName evidence="9">Protein L-isoaspartyl methyltransferase</fullName>
    </alternativeName>
    <alternativeName>
        <fullName evidence="10">Protein-beta-aspartate methyltransferase</fullName>
    </alternativeName>
</protein>
<dbReference type="PANTHER" id="PTHR11579:SF0">
    <property type="entry name" value="PROTEIN-L-ISOASPARTATE(D-ASPARTATE) O-METHYLTRANSFERASE"/>
    <property type="match status" value="1"/>
</dbReference>
<evidence type="ECO:0000256" key="11">
    <source>
        <dbReference type="ARBA" id="ARBA00031350"/>
    </source>
</evidence>
<evidence type="ECO:0000256" key="5">
    <source>
        <dbReference type="ARBA" id="ARBA00022490"/>
    </source>
</evidence>
<evidence type="ECO:0000313" key="13">
    <source>
        <dbReference type="Proteomes" id="UP000540506"/>
    </source>
</evidence>
<dbReference type="InterPro" id="IPR000682">
    <property type="entry name" value="PCMT"/>
</dbReference>
<dbReference type="GO" id="GO:0032259">
    <property type="term" value="P:methylation"/>
    <property type="evidence" value="ECO:0007669"/>
    <property type="project" value="UniProtKB-KW"/>
</dbReference>
<dbReference type="GO" id="GO:0005737">
    <property type="term" value="C:cytoplasm"/>
    <property type="evidence" value="ECO:0007669"/>
    <property type="project" value="UniProtKB-SubCell"/>
</dbReference>
<accession>A0A7W7QXJ1</accession>
<dbReference type="EMBL" id="JACHJV010000001">
    <property type="protein sequence ID" value="MBB4921500.1"/>
    <property type="molecule type" value="Genomic_DNA"/>
</dbReference>
<dbReference type="Proteomes" id="UP000540506">
    <property type="component" value="Unassembled WGS sequence"/>
</dbReference>
<keyword evidence="13" id="KW-1185">Reference proteome</keyword>
<dbReference type="InterPro" id="IPR029063">
    <property type="entry name" value="SAM-dependent_MTases_sf"/>
</dbReference>
<comment type="caution">
    <text evidence="12">The sequence shown here is derived from an EMBL/GenBank/DDBJ whole genome shotgun (WGS) entry which is preliminary data.</text>
</comment>
<sequence>MTGETPKEAGLQGLASALVAGGALTSDWLPAFQAVPRELFIPERIWPGIADGTKQKPVVYRSQDPEAWYRAVYSDIPLTTQWDDGEHEGDGLGTTPSSSNSMPTMVFSMLRDLDVRPGSRVLEVGAGTGWNAGLLASRLGDPNVVTIEYDPAVAQGARENLRRAGLEPTVIEGDGRSGWADAGPYDRIIATCSMIEIPPTWLEQAAPGGVIVAPFGTEYGGEFIVRLTVSDDGTSASGQFTRGSAFMRLRQQRTDRPLIDAYLHGEPWPGDGVKSTTTLAPPDTGGWLELFVIGLGVPGAFWRAERYEDGAYTLWIYSRDTLSWATADYERGRTEYEVVQSGPRNLWDEVTAAYQWWDAQGRPGHERLGLTVTPEGHTAWLDSPDNPVPQQS</sequence>
<evidence type="ECO:0000256" key="3">
    <source>
        <dbReference type="ARBA" id="ARBA00011890"/>
    </source>
</evidence>
<keyword evidence="5" id="KW-0963">Cytoplasm</keyword>
<evidence type="ECO:0000313" key="12">
    <source>
        <dbReference type="EMBL" id="MBB4921500.1"/>
    </source>
</evidence>
<dbReference type="AlphaFoldDB" id="A0A7W7QXJ1"/>
<keyword evidence="8" id="KW-0949">S-adenosyl-L-methionine</keyword>
<dbReference type="PROSITE" id="PS01279">
    <property type="entry name" value="PCMT"/>
    <property type="match status" value="1"/>
</dbReference>
<reference evidence="12 13" key="1">
    <citation type="submission" date="2020-08" db="EMBL/GenBank/DDBJ databases">
        <title>Sequencing the genomes of 1000 actinobacteria strains.</title>
        <authorList>
            <person name="Klenk H.-P."/>
        </authorList>
    </citation>
    <scope>NUCLEOTIDE SEQUENCE [LARGE SCALE GENOMIC DNA]</scope>
    <source>
        <strain evidence="12 13">DSM 41654</strain>
    </source>
</reference>
<keyword evidence="6 12" id="KW-0489">Methyltransferase</keyword>
<dbReference type="SUPFAM" id="SSF53335">
    <property type="entry name" value="S-adenosyl-L-methionine-dependent methyltransferases"/>
    <property type="match status" value="1"/>
</dbReference>
<evidence type="ECO:0000256" key="10">
    <source>
        <dbReference type="ARBA" id="ARBA00031323"/>
    </source>
</evidence>
<dbReference type="Pfam" id="PF01135">
    <property type="entry name" value="PCMT"/>
    <property type="match status" value="1"/>
</dbReference>
<evidence type="ECO:0000256" key="1">
    <source>
        <dbReference type="ARBA" id="ARBA00004496"/>
    </source>
</evidence>
<dbReference type="Gene3D" id="3.40.50.150">
    <property type="entry name" value="Vaccinia Virus protein VP39"/>
    <property type="match status" value="1"/>
</dbReference>
<dbReference type="RefSeq" id="WP_184933824.1">
    <property type="nucleotide sequence ID" value="NZ_JACHJV010000001.1"/>
</dbReference>
<name>A0A7W7QXJ1_KITKI</name>
<evidence type="ECO:0000256" key="7">
    <source>
        <dbReference type="ARBA" id="ARBA00022679"/>
    </source>
</evidence>
<evidence type="ECO:0000256" key="9">
    <source>
        <dbReference type="ARBA" id="ARBA00030757"/>
    </source>
</evidence>
<evidence type="ECO:0000256" key="6">
    <source>
        <dbReference type="ARBA" id="ARBA00022603"/>
    </source>
</evidence>